<dbReference type="CDD" id="cd14824">
    <property type="entry name" value="Longin"/>
    <property type="match status" value="1"/>
</dbReference>
<keyword evidence="5" id="KW-1133">Transmembrane helix</keyword>
<dbReference type="InterPro" id="IPR042855">
    <property type="entry name" value="V_SNARE_CC"/>
</dbReference>
<dbReference type="InterPro" id="IPR010908">
    <property type="entry name" value="Longin_dom"/>
</dbReference>
<feature type="transmembrane region" description="Helical" evidence="5">
    <location>
        <begin position="252"/>
        <end position="276"/>
    </location>
</feature>
<evidence type="ECO:0000256" key="2">
    <source>
        <dbReference type="ARBA" id="ARBA00023136"/>
    </source>
</evidence>
<dbReference type="AlphaFoldDB" id="A0A7J6MFV6"/>
<dbReference type="PROSITE" id="PS50859">
    <property type="entry name" value="LONGIN"/>
    <property type="match status" value="1"/>
</dbReference>
<dbReference type="PANTHER" id="PTHR21136:SF168">
    <property type="entry name" value="VESICLE-ASSOCIATED MEMBRANE PROTEIN 9"/>
    <property type="match status" value="1"/>
</dbReference>
<organism evidence="8 9">
    <name type="scientific">Perkinsus olseni</name>
    <name type="common">Perkinsus atlanticus</name>
    <dbReference type="NCBI Taxonomy" id="32597"/>
    <lineage>
        <taxon>Eukaryota</taxon>
        <taxon>Sar</taxon>
        <taxon>Alveolata</taxon>
        <taxon>Perkinsozoa</taxon>
        <taxon>Perkinsea</taxon>
        <taxon>Perkinsida</taxon>
        <taxon>Perkinsidae</taxon>
        <taxon>Perkinsus</taxon>
    </lineage>
</organism>
<dbReference type="GO" id="GO:0012505">
    <property type="term" value="C:endomembrane system"/>
    <property type="evidence" value="ECO:0007669"/>
    <property type="project" value="UniProtKB-SubCell"/>
</dbReference>
<keyword evidence="2 5" id="KW-0472">Membrane</keyword>
<evidence type="ECO:0000259" key="6">
    <source>
        <dbReference type="PROSITE" id="PS50859"/>
    </source>
</evidence>
<dbReference type="EMBL" id="JABAHT010000011">
    <property type="protein sequence ID" value="KAF4670344.1"/>
    <property type="molecule type" value="Genomic_DNA"/>
</dbReference>
<reference evidence="8 9" key="1">
    <citation type="submission" date="2020-04" db="EMBL/GenBank/DDBJ databases">
        <title>Perkinsus olseni comparative genomics.</title>
        <authorList>
            <person name="Bogema D.R."/>
        </authorList>
    </citation>
    <scope>NUCLEOTIDE SEQUENCE [LARGE SCALE GENOMIC DNA]</scope>
    <source>
        <strain evidence="8">ATCC PRA-179</strain>
    </source>
</reference>
<dbReference type="PROSITE" id="PS50892">
    <property type="entry name" value="V_SNARE"/>
    <property type="match status" value="1"/>
</dbReference>
<dbReference type="Proteomes" id="UP000570595">
    <property type="component" value="Unassembled WGS sequence"/>
</dbReference>
<name>A0A7J6MFV6_PEROL</name>
<evidence type="ECO:0000313" key="8">
    <source>
        <dbReference type="EMBL" id="KAF4670344.1"/>
    </source>
</evidence>
<keyword evidence="5" id="KW-0812">Transmembrane</keyword>
<comment type="subcellular location">
    <subcellularLocation>
        <location evidence="3">Endomembrane system</location>
        <topology evidence="3">Single-pass type IV membrane protein</topology>
    </subcellularLocation>
</comment>
<accession>A0A7J6MFV6</accession>
<keyword evidence="4" id="KW-0175">Coiled coil</keyword>
<dbReference type="OrthoDB" id="248747at2759"/>
<sequence length="285" mass="32027">MAASSSTAAVDDSVRVPLTVANGGTAAESSPRIKYAVVARDKTVLCEYAFVGGNFTSVARVLLAKISPMASGVSGEVRKSYVYDGYTFHYHSLLTSSVPGNNQPPCRITFLCMADEQMGRQRPFEFLEDLKNKFEEKYDYAIVRAATPLQFNGEMQQPVLARLMEFHNSPEADTITRVRAQIGNIHENMVENIDNIIKRQVRLTKARVGVLNFQEKIELLVEKTDDLNRTATVFRREAADLRRQLWWRQKKMQIFLCCCVLLVILLAGMFICGPTFKACRASSLL</sequence>
<evidence type="ECO:0000256" key="4">
    <source>
        <dbReference type="PROSITE-ProRule" id="PRU00290"/>
    </source>
</evidence>
<evidence type="ECO:0000256" key="5">
    <source>
        <dbReference type="SAM" id="Phobius"/>
    </source>
</evidence>
<dbReference type="PANTHER" id="PTHR21136">
    <property type="entry name" value="SNARE PROTEINS"/>
    <property type="match status" value="1"/>
</dbReference>
<proteinExistence type="inferred from homology"/>
<comment type="similarity">
    <text evidence="1">Belongs to the synaptobrevin family.</text>
</comment>
<evidence type="ECO:0000259" key="7">
    <source>
        <dbReference type="PROSITE" id="PS50892"/>
    </source>
</evidence>
<dbReference type="SUPFAM" id="SSF64356">
    <property type="entry name" value="SNARE-like"/>
    <property type="match status" value="1"/>
</dbReference>
<dbReference type="InterPro" id="IPR051097">
    <property type="entry name" value="Synaptobrevin-like_transport"/>
</dbReference>
<dbReference type="SUPFAM" id="SSF58038">
    <property type="entry name" value="SNARE fusion complex"/>
    <property type="match status" value="1"/>
</dbReference>
<protein>
    <submittedName>
        <fullName evidence="8">Vesicle-associated membrane protein</fullName>
    </submittedName>
</protein>
<evidence type="ECO:0000313" key="9">
    <source>
        <dbReference type="Proteomes" id="UP000570595"/>
    </source>
</evidence>
<dbReference type="Gene3D" id="3.30.450.50">
    <property type="entry name" value="Longin domain"/>
    <property type="match status" value="1"/>
</dbReference>
<comment type="caution">
    <text evidence="8">The sequence shown here is derived from an EMBL/GenBank/DDBJ whole genome shotgun (WGS) entry which is preliminary data.</text>
</comment>
<evidence type="ECO:0000256" key="1">
    <source>
        <dbReference type="ARBA" id="ARBA00008025"/>
    </source>
</evidence>
<evidence type="ECO:0000256" key="3">
    <source>
        <dbReference type="ARBA" id="ARBA00046280"/>
    </source>
</evidence>
<dbReference type="SMART" id="SM01270">
    <property type="entry name" value="Longin"/>
    <property type="match status" value="1"/>
</dbReference>
<gene>
    <name evidence="8" type="primary">VAMP7</name>
    <name evidence="8" type="ORF">FOZ61_000534</name>
</gene>
<feature type="domain" description="V-SNARE coiled-coil homology" evidence="7">
    <location>
        <begin position="174"/>
        <end position="248"/>
    </location>
</feature>
<feature type="domain" description="Longin" evidence="6">
    <location>
        <begin position="37"/>
        <end position="159"/>
    </location>
</feature>
<dbReference type="Pfam" id="PF00957">
    <property type="entry name" value="Synaptobrevin"/>
    <property type="match status" value="1"/>
</dbReference>
<dbReference type="Pfam" id="PF13774">
    <property type="entry name" value="Longin"/>
    <property type="match status" value="1"/>
</dbReference>
<dbReference type="InterPro" id="IPR011012">
    <property type="entry name" value="Longin-like_dom_sf"/>
</dbReference>
<dbReference type="Gene3D" id="1.20.5.110">
    <property type="match status" value="1"/>
</dbReference>
<dbReference type="CDD" id="cd15843">
    <property type="entry name" value="R-SNARE"/>
    <property type="match status" value="1"/>
</dbReference>